<dbReference type="EMBL" id="SRLE01000009">
    <property type="protein sequence ID" value="TGD72583.1"/>
    <property type="molecule type" value="Genomic_DNA"/>
</dbReference>
<evidence type="ECO:0000256" key="4">
    <source>
        <dbReference type="ARBA" id="ARBA00022692"/>
    </source>
</evidence>
<keyword evidence="5 13" id="KW-0375">Hydrogen ion transport</keyword>
<evidence type="ECO:0000256" key="2">
    <source>
        <dbReference type="ARBA" id="ARBA00022448"/>
    </source>
</evidence>
<protein>
    <recommendedName>
        <fullName evidence="13">ATP synthase subunit b</fullName>
    </recommendedName>
    <alternativeName>
        <fullName evidence="13">ATP synthase F(0) sector subunit b</fullName>
    </alternativeName>
    <alternativeName>
        <fullName evidence="13">ATPase subunit I</fullName>
    </alternativeName>
    <alternativeName>
        <fullName evidence="13">F-type ATPase subunit b</fullName>
        <shortName evidence="13">F-ATPase subunit b</shortName>
    </alternativeName>
</protein>
<evidence type="ECO:0000256" key="14">
    <source>
        <dbReference type="RuleBase" id="RU003848"/>
    </source>
</evidence>
<keyword evidence="2 13" id="KW-0813">Transport</keyword>
<evidence type="ECO:0000256" key="5">
    <source>
        <dbReference type="ARBA" id="ARBA00022781"/>
    </source>
</evidence>
<comment type="function">
    <text evidence="10 13">F(1)F(0) ATP synthase produces ATP from ADP in the presence of a proton or sodium gradient. F-type ATPases consist of two structural domains, F(1) containing the extramembraneous catalytic core and F(0) containing the membrane proton channel, linked together by a central stalk and a peripheral stalk. During catalysis, ATP synthesis in the catalytic domain of F(1) is coupled via a rotary mechanism of the central stalk subunits to proton translocation.</text>
</comment>
<comment type="similarity">
    <text evidence="1 13 14">Belongs to the ATPase B chain family.</text>
</comment>
<sequence length="245" mass="27328">MELTWSTFILEIINFLVLVWLLKRFLYRPVLEVIARRRAAIAEDLAQARQTRDAAQASQAQYEGRLADWERERGQALEALHHEVEAERARRLEEVATEVAAEREKNRVLQGHRDAQTAARLQAEALDNAAGFAARLLGAGASAELEGRLIDLALGQLASVDTDTLDNLRRELEREPGPITVGSAFALDAARRQALEARLDTLFPGRERSFEQQPELLAGLCITAGGWRLGLNLRDELQGFARVGR</sequence>
<keyword evidence="16" id="KW-1185">Reference proteome</keyword>
<keyword evidence="9 13" id="KW-0066">ATP synthesis</keyword>
<organism evidence="15 16">
    <name type="scientific">Mangrovimicrobium sediminis</name>
    <dbReference type="NCBI Taxonomy" id="2562682"/>
    <lineage>
        <taxon>Bacteria</taxon>
        <taxon>Pseudomonadati</taxon>
        <taxon>Pseudomonadota</taxon>
        <taxon>Gammaproteobacteria</taxon>
        <taxon>Cellvibrionales</taxon>
        <taxon>Halieaceae</taxon>
        <taxon>Mangrovimicrobium</taxon>
    </lineage>
</organism>
<dbReference type="AlphaFoldDB" id="A0A4Z0LYX4"/>
<comment type="subunit">
    <text evidence="13">F-type ATPases have 2 components, F(1) - the catalytic core - and F(0) - the membrane proton channel. F(1) has five subunits: alpha(3), beta(3), gamma(1), delta(1), epsilon(1). F(0) has three main subunits: a(1), b(2) and c(10-14). The alpha and beta chains form an alternating ring which encloses part of the gamma chain. F(1) is attached to F(0) by a central stalk formed by the gamma and epsilon chains, while a peripheral stalk is formed by the delta and b chains.</text>
</comment>
<dbReference type="GO" id="GO:0005886">
    <property type="term" value="C:plasma membrane"/>
    <property type="evidence" value="ECO:0007669"/>
    <property type="project" value="UniProtKB-SubCell"/>
</dbReference>
<keyword evidence="3 13" id="KW-0138">CF(0)</keyword>
<keyword evidence="4 13" id="KW-0812">Transmembrane</keyword>
<comment type="function">
    <text evidence="11">Component of the F(0) channel, it forms part of the peripheral stalk, linking F(1) to F(0). The b'-subunit is a diverged and duplicated form of b found in plants and photosynthetic bacteria.</text>
</comment>
<evidence type="ECO:0000256" key="3">
    <source>
        <dbReference type="ARBA" id="ARBA00022547"/>
    </source>
</evidence>
<evidence type="ECO:0000256" key="12">
    <source>
        <dbReference type="ARBA" id="ARBA00037847"/>
    </source>
</evidence>
<name>A0A4Z0LYX4_9GAMM</name>
<feature type="transmembrane region" description="Helical" evidence="13">
    <location>
        <begin position="6"/>
        <end position="27"/>
    </location>
</feature>
<dbReference type="CDD" id="cd06503">
    <property type="entry name" value="ATP-synt_Fo_b"/>
    <property type="match status" value="1"/>
</dbReference>
<evidence type="ECO:0000313" key="16">
    <source>
        <dbReference type="Proteomes" id="UP000298050"/>
    </source>
</evidence>
<dbReference type="GO" id="GO:0045259">
    <property type="term" value="C:proton-transporting ATP synthase complex"/>
    <property type="evidence" value="ECO:0007669"/>
    <property type="project" value="UniProtKB-KW"/>
</dbReference>
<evidence type="ECO:0000313" key="15">
    <source>
        <dbReference type="EMBL" id="TGD72583.1"/>
    </source>
</evidence>
<evidence type="ECO:0000256" key="9">
    <source>
        <dbReference type="ARBA" id="ARBA00023310"/>
    </source>
</evidence>
<evidence type="ECO:0000256" key="8">
    <source>
        <dbReference type="ARBA" id="ARBA00023136"/>
    </source>
</evidence>
<reference evidence="15 16" key="1">
    <citation type="submission" date="2019-04" db="EMBL/GenBank/DDBJ databases">
        <title>Taxonomy of novel Haliea sp. from mangrove soil of West Coast of India.</title>
        <authorList>
            <person name="Verma A."/>
            <person name="Kumar P."/>
            <person name="Krishnamurthi S."/>
        </authorList>
    </citation>
    <scope>NUCLEOTIDE SEQUENCE [LARGE SCALE GENOMIC DNA]</scope>
    <source>
        <strain evidence="15 16">SAOS-164</strain>
    </source>
</reference>
<evidence type="ECO:0000256" key="7">
    <source>
        <dbReference type="ARBA" id="ARBA00023065"/>
    </source>
</evidence>
<dbReference type="PANTHER" id="PTHR33445:SF2">
    <property type="entry name" value="ATP SYNTHASE SUBUNIT B', CHLOROPLASTIC"/>
    <property type="match status" value="1"/>
</dbReference>
<dbReference type="GO" id="GO:0012505">
    <property type="term" value="C:endomembrane system"/>
    <property type="evidence" value="ECO:0007669"/>
    <property type="project" value="UniProtKB-SubCell"/>
</dbReference>
<dbReference type="GO" id="GO:0046933">
    <property type="term" value="F:proton-transporting ATP synthase activity, rotational mechanism"/>
    <property type="evidence" value="ECO:0007669"/>
    <property type="project" value="UniProtKB-UniRule"/>
</dbReference>
<accession>A0A4Z0LYX4</accession>
<dbReference type="InterPro" id="IPR050059">
    <property type="entry name" value="ATP_synthase_B_chain"/>
</dbReference>
<dbReference type="Proteomes" id="UP000298050">
    <property type="component" value="Unassembled WGS sequence"/>
</dbReference>
<dbReference type="Pfam" id="PF00430">
    <property type="entry name" value="ATP-synt_B"/>
    <property type="match status" value="1"/>
</dbReference>
<gene>
    <name evidence="13" type="primary">atpF</name>
    <name evidence="15" type="ORF">E4634_13740</name>
</gene>
<keyword evidence="8 13" id="KW-0472">Membrane</keyword>
<dbReference type="OrthoDB" id="466272at2"/>
<comment type="caution">
    <text evidence="15">The sequence shown here is derived from an EMBL/GenBank/DDBJ whole genome shotgun (WGS) entry which is preliminary data.</text>
</comment>
<evidence type="ECO:0000256" key="6">
    <source>
        <dbReference type="ARBA" id="ARBA00022989"/>
    </source>
</evidence>
<dbReference type="HAMAP" id="MF_01398">
    <property type="entry name" value="ATP_synth_b_bprime"/>
    <property type="match status" value="1"/>
</dbReference>
<proteinExistence type="inferred from homology"/>
<comment type="subcellular location">
    <subcellularLocation>
        <location evidence="13">Cell membrane</location>
        <topology evidence="13">Single-pass membrane protein</topology>
    </subcellularLocation>
    <subcellularLocation>
        <location evidence="12">Endomembrane system</location>
        <topology evidence="12">Single-pass membrane protein</topology>
    </subcellularLocation>
</comment>
<dbReference type="InterPro" id="IPR002146">
    <property type="entry name" value="ATP_synth_b/b'su_bac/chlpt"/>
</dbReference>
<evidence type="ECO:0000256" key="1">
    <source>
        <dbReference type="ARBA" id="ARBA00005513"/>
    </source>
</evidence>
<keyword evidence="13" id="KW-1003">Cell membrane</keyword>
<dbReference type="GO" id="GO:0046961">
    <property type="term" value="F:proton-transporting ATPase activity, rotational mechanism"/>
    <property type="evidence" value="ECO:0007669"/>
    <property type="project" value="TreeGrafter"/>
</dbReference>
<keyword evidence="6 13" id="KW-1133">Transmembrane helix</keyword>
<evidence type="ECO:0000256" key="13">
    <source>
        <dbReference type="HAMAP-Rule" id="MF_01398"/>
    </source>
</evidence>
<dbReference type="PANTHER" id="PTHR33445">
    <property type="entry name" value="ATP SYNTHASE SUBUNIT B', CHLOROPLASTIC"/>
    <property type="match status" value="1"/>
</dbReference>
<keyword evidence="7 13" id="KW-0406">Ion transport</keyword>
<evidence type="ECO:0000256" key="11">
    <source>
        <dbReference type="ARBA" id="ARBA00025614"/>
    </source>
</evidence>
<dbReference type="RefSeq" id="WP_135444835.1">
    <property type="nucleotide sequence ID" value="NZ_SRLE01000009.1"/>
</dbReference>
<evidence type="ECO:0000256" key="10">
    <source>
        <dbReference type="ARBA" id="ARBA00025198"/>
    </source>
</evidence>